<dbReference type="AlphaFoldDB" id="A0A9W6DEF2"/>
<feature type="repeat" description="TPR" evidence="1">
    <location>
        <begin position="194"/>
        <end position="227"/>
    </location>
</feature>
<dbReference type="Proteomes" id="UP001144256">
    <property type="component" value="Unassembled WGS sequence"/>
</dbReference>
<evidence type="ECO:0000256" key="2">
    <source>
        <dbReference type="SAM" id="Coils"/>
    </source>
</evidence>
<organism evidence="4 5">
    <name type="scientific">Vallitalea longa</name>
    <dbReference type="NCBI Taxonomy" id="2936439"/>
    <lineage>
        <taxon>Bacteria</taxon>
        <taxon>Bacillati</taxon>
        <taxon>Bacillota</taxon>
        <taxon>Clostridia</taxon>
        <taxon>Lachnospirales</taxon>
        <taxon>Vallitaleaceae</taxon>
        <taxon>Vallitalea</taxon>
    </lineage>
</organism>
<keyword evidence="1" id="KW-0802">TPR repeat</keyword>
<keyword evidence="3" id="KW-0472">Membrane</keyword>
<dbReference type="Gene3D" id="1.25.40.10">
    <property type="entry name" value="Tetratricopeptide repeat domain"/>
    <property type="match status" value="3"/>
</dbReference>
<reference evidence="4" key="1">
    <citation type="submission" date="2022-06" db="EMBL/GenBank/DDBJ databases">
        <title>Vallitalea longa sp. nov., an anaerobic bacterium isolated from marine sediment.</title>
        <authorList>
            <person name="Hirano S."/>
            <person name="Terahara T."/>
            <person name="Mori K."/>
            <person name="Hamada M."/>
            <person name="Matsumoto R."/>
            <person name="Kobayashi T."/>
        </authorList>
    </citation>
    <scope>NUCLEOTIDE SEQUENCE</scope>
    <source>
        <strain evidence="4">SH18-1</strain>
    </source>
</reference>
<gene>
    <name evidence="4" type="ORF">SH1V18_08620</name>
</gene>
<evidence type="ECO:0000256" key="1">
    <source>
        <dbReference type="PROSITE-ProRule" id="PRU00339"/>
    </source>
</evidence>
<proteinExistence type="predicted"/>
<keyword evidence="2" id="KW-0175">Coiled coil</keyword>
<dbReference type="PROSITE" id="PS50005">
    <property type="entry name" value="TPR"/>
    <property type="match status" value="3"/>
</dbReference>
<keyword evidence="3" id="KW-0812">Transmembrane</keyword>
<keyword evidence="5" id="KW-1185">Reference proteome</keyword>
<dbReference type="RefSeq" id="WP_281812586.1">
    <property type="nucleotide sequence ID" value="NZ_BRLB01000001.1"/>
</dbReference>
<evidence type="ECO:0000256" key="3">
    <source>
        <dbReference type="SAM" id="Phobius"/>
    </source>
</evidence>
<feature type="coiled-coil region" evidence="2">
    <location>
        <begin position="155"/>
        <end position="182"/>
    </location>
</feature>
<feature type="transmembrane region" description="Helical" evidence="3">
    <location>
        <begin position="12"/>
        <end position="29"/>
    </location>
</feature>
<sequence>MDYLGKKWKFIAIIYFIACYIFVIVIKHLPLSTLLLFYGGFILLTILLFLGSTIGMIGILVQSVTKNDKKAFKYYRAAYKLHTNNISIITSYGLILLKEDKIEQAIDIFKKSLSLNPQFLANKIIKCNIAICHWKLGKIDEAIDIYEKIFKDFELATYDDEEDNDEEDIKQIEESIDSNEEKEYVIKTNSYVYAQDYTTIGYLYLLKKDYDKAIENSKKALMLNAKHAPALDNLGQIYYEMKDYDKAFKYLKSALEINPNMPDSNYYMGLIFEKKNDIEEARKYYKKTASCNINALNTVTREDVNKKLQKFNPNL</sequence>
<dbReference type="PANTHER" id="PTHR12558">
    <property type="entry name" value="CELL DIVISION CYCLE 16,23,27"/>
    <property type="match status" value="1"/>
</dbReference>
<dbReference type="Pfam" id="PF08238">
    <property type="entry name" value="Sel1"/>
    <property type="match status" value="1"/>
</dbReference>
<feature type="transmembrane region" description="Helical" evidence="3">
    <location>
        <begin position="35"/>
        <end position="61"/>
    </location>
</feature>
<dbReference type="SMART" id="SM00028">
    <property type="entry name" value="TPR"/>
    <property type="match status" value="5"/>
</dbReference>
<name>A0A9W6DEF2_9FIRM</name>
<dbReference type="PROSITE" id="PS50293">
    <property type="entry name" value="TPR_REGION"/>
    <property type="match status" value="1"/>
</dbReference>
<feature type="repeat" description="TPR" evidence="1">
    <location>
        <begin position="86"/>
        <end position="119"/>
    </location>
</feature>
<feature type="repeat" description="TPR" evidence="1">
    <location>
        <begin position="228"/>
        <end position="261"/>
    </location>
</feature>
<evidence type="ECO:0000313" key="4">
    <source>
        <dbReference type="EMBL" id="GKX28382.1"/>
    </source>
</evidence>
<dbReference type="SMART" id="SM00671">
    <property type="entry name" value="SEL1"/>
    <property type="match status" value="3"/>
</dbReference>
<dbReference type="PANTHER" id="PTHR12558:SF13">
    <property type="entry name" value="CELL DIVISION CYCLE PROTEIN 27 HOMOLOG"/>
    <property type="match status" value="1"/>
</dbReference>
<dbReference type="InterPro" id="IPR006597">
    <property type="entry name" value="Sel1-like"/>
</dbReference>
<dbReference type="Pfam" id="PF13424">
    <property type="entry name" value="TPR_12"/>
    <property type="match status" value="1"/>
</dbReference>
<evidence type="ECO:0000313" key="5">
    <source>
        <dbReference type="Proteomes" id="UP001144256"/>
    </source>
</evidence>
<dbReference type="InterPro" id="IPR019734">
    <property type="entry name" value="TPR_rpt"/>
</dbReference>
<protein>
    <submittedName>
        <fullName evidence="4">Uncharacterized protein</fullName>
    </submittedName>
</protein>
<keyword evidence="3" id="KW-1133">Transmembrane helix</keyword>
<dbReference type="EMBL" id="BRLB01000001">
    <property type="protein sequence ID" value="GKX28382.1"/>
    <property type="molecule type" value="Genomic_DNA"/>
</dbReference>
<dbReference type="Pfam" id="PF13181">
    <property type="entry name" value="TPR_8"/>
    <property type="match status" value="3"/>
</dbReference>
<dbReference type="SUPFAM" id="SSF48452">
    <property type="entry name" value="TPR-like"/>
    <property type="match status" value="1"/>
</dbReference>
<comment type="caution">
    <text evidence="4">The sequence shown here is derived from an EMBL/GenBank/DDBJ whole genome shotgun (WGS) entry which is preliminary data.</text>
</comment>
<accession>A0A9W6DEF2</accession>
<dbReference type="InterPro" id="IPR011990">
    <property type="entry name" value="TPR-like_helical_dom_sf"/>
</dbReference>